<dbReference type="Proteomes" id="UP000242715">
    <property type="component" value="Unassembled WGS sequence"/>
</dbReference>
<gene>
    <name evidence="1" type="ORF">TSUD_380520</name>
</gene>
<organism evidence="1 2">
    <name type="scientific">Trifolium subterraneum</name>
    <name type="common">Subterranean clover</name>
    <dbReference type="NCBI Taxonomy" id="3900"/>
    <lineage>
        <taxon>Eukaryota</taxon>
        <taxon>Viridiplantae</taxon>
        <taxon>Streptophyta</taxon>
        <taxon>Embryophyta</taxon>
        <taxon>Tracheophyta</taxon>
        <taxon>Spermatophyta</taxon>
        <taxon>Magnoliopsida</taxon>
        <taxon>eudicotyledons</taxon>
        <taxon>Gunneridae</taxon>
        <taxon>Pentapetalae</taxon>
        <taxon>rosids</taxon>
        <taxon>fabids</taxon>
        <taxon>Fabales</taxon>
        <taxon>Fabaceae</taxon>
        <taxon>Papilionoideae</taxon>
        <taxon>50 kb inversion clade</taxon>
        <taxon>NPAAA clade</taxon>
        <taxon>Hologalegina</taxon>
        <taxon>IRL clade</taxon>
        <taxon>Trifolieae</taxon>
        <taxon>Trifolium</taxon>
    </lineage>
</organism>
<keyword evidence="2" id="KW-1185">Reference proteome</keyword>
<evidence type="ECO:0000313" key="2">
    <source>
        <dbReference type="Proteomes" id="UP000242715"/>
    </source>
</evidence>
<dbReference type="AlphaFoldDB" id="A0A2Z6PE02"/>
<name>A0A2Z6PE02_TRISU</name>
<reference evidence="2" key="1">
    <citation type="journal article" date="2017" name="Front. Plant Sci.">
        <title>Climate Clever Clovers: New Paradigm to Reduce the Environmental Footprint of Ruminants by Breeding Low Methanogenic Forages Utilizing Haplotype Variation.</title>
        <authorList>
            <person name="Kaur P."/>
            <person name="Appels R."/>
            <person name="Bayer P.E."/>
            <person name="Keeble-Gagnere G."/>
            <person name="Wang J."/>
            <person name="Hirakawa H."/>
            <person name="Shirasawa K."/>
            <person name="Vercoe P."/>
            <person name="Stefanova K."/>
            <person name="Durmic Z."/>
            <person name="Nichols P."/>
            <person name="Revell C."/>
            <person name="Isobe S.N."/>
            <person name="Edwards D."/>
            <person name="Erskine W."/>
        </authorList>
    </citation>
    <scope>NUCLEOTIDE SEQUENCE [LARGE SCALE GENOMIC DNA]</scope>
    <source>
        <strain evidence="2">cv. Daliak</strain>
    </source>
</reference>
<evidence type="ECO:0000313" key="1">
    <source>
        <dbReference type="EMBL" id="GAU41947.1"/>
    </source>
</evidence>
<sequence length="97" mass="11235">MPNLCSLNKAASLHFTFPIYGGCHRMTLLLSRHDDLLRPPFASHFATDRAYPSRALPHELVALYPSQILSFLHFYKTPQHHYKFTSAWLCKYEAINT</sequence>
<protein>
    <submittedName>
        <fullName evidence="1">Uncharacterized protein</fullName>
    </submittedName>
</protein>
<accession>A0A2Z6PE02</accession>
<dbReference type="EMBL" id="DF973891">
    <property type="protein sequence ID" value="GAU41947.1"/>
    <property type="molecule type" value="Genomic_DNA"/>
</dbReference>
<proteinExistence type="predicted"/>